<sequence length="470" mass="50952">MPLRRWFLAGLALGPLGLRAQAQEPSAAPYFLLTQQARTAFTVEGAGARAMGMGGAFTAVADDATAVSYNPAGLAQLVRPEVSAVAQGFTRNLDFKGFTGSVAGVRTAFEDTYNKDRDLALSFASVAVPWKLGGHNLVLLLSYQKVFDFTYRSDVSYLASTNGGTTSQAIGQTVGQTGGVSQYSLALGAEVSSRILLGLAVNRWTGHSGFTSFSQRTTTGVDHIFDSNLSQESTFQGLNATLGLIWRSEWLNLGFTYRTPFQATYVFTNTYTYLDNAVGIPATTTSGATSTAINWPETLTWGLGLHLGSRTLVTADWSLTPWSRARFHGGSLDGLNWFDLQSRSQTPKATDLKVGVEWLALVRPGLVVPLRAGAFRQPQPLVDPLTGAQRILEGWTVGAGVKLRNLTLDMALKATHDHRYISRYNTDAPIGGVASTAYGMERLEEYRLYLSCIYQFETGPVHRALAWIFG</sequence>
<evidence type="ECO:0000256" key="1">
    <source>
        <dbReference type="SAM" id="SignalP"/>
    </source>
</evidence>
<proteinExistence type="predicted"/>
<evidence type="ECO:0000313" key="2">
    <source>
        <dbReference type="EMBL" id="BDU71274.1"/>
    </source>
</evidence>
<keyword evidence="3" id="KW-1185">Reference proteome</keyword>
<evidence type="ECO:0008006" key="4">
    <source>
        <dbReference type="Google" id="ProtNLM"/>
    </source>
</evidence>
<dbReference type="KEGG" id="msil:METEAL_04480"/>
<dbReference type="Gene3D" id="2.40.160.60">
    <property type="entry name" value="Outer membrane protein transport protein (OMPP1/FadL/TodX)"/>
    <property type="match status" value="1"/>
</dbReference>
<gene>
    <name evidence="2" type="ORF">METEAL_04480</name>
</gene>
<protein>
    <recommendedName>
        <fullName evidence="4">PorV/PorQ family protein</fullName>
    </recommendedName>
</protein>
<evidence type="ECO:0000313" key="3">
    <source>
        <dbReference type="Proteomes" id="UP001238179"/>
    </source>
</evidence>
<name>A0AA48GHV8_9BACT</name>
<dbReference type="Proteomes" id="UP001238179">
    <property type="component" value="Chromosome"/>
</dbReference>
<organism evidence="2 3">
    <name type="scientific">Mesoterricola silvestris</name>
    <dbReference type="NCBI Taxonomy" id="2927979"/>
    <lineage>
        <taxon>Bacteria</taxon>
        <taxon>Pseudomonadati</taxon>
        <taxon>Acidobacteriota</taxon>
        <taxon>Holophagae</taxon>
        <taxon>Holophagales</taxon>
        <taxon>Holophagaceae</taxon>
        <taxon>Mesoterricola</taxon>
    </lineage>
</organism>
<feature type="chain" id="PRO_5041427210" description="PorV/PorQ family protein" evidence="1">
    <location>
        <begin position="23"/>
        <end position="470"/>
    </location>
</feature>
<accession>A0AA48GHV8</accession>
<dbReference type="EMBL" id="AP027080">
    <property type="protein sequence ID" value="BDU71274.1"/>
    <property type="molecule type" value="Genomic_DNA"/>
</dbReference>
<keyword evidence="1" id="KW-0732">Signal</keyword>
<dbReference type="SUPFAM" id="SSF56935">
    <property type="entry name" value="Porins"/>
    <property type="match status" value="1"/>
</dbReference>
<dbReference type="AlphaFoldDB" id="A0AA48GHV8"/>
<reference evidence="3" key="1">
    <citation type="journal article" date="2023" name="Int. J. Syst. Evol. Microbiol.">
        <title>Mesoterricola silvestris gen. nov., sp. nov., Mesoterricola sediminis sp. nov., Geothrix oryzae sp. nov., Geothrix edaphica sp. nov., Geothrix rubra sp. nov., and Geothrix limicola sp. nov., six novel members of Acidobacteriota isolated from soils.</title>
        <authorList>
            <person name="Itoh H."/>
            <person name="Sugisawa Y."/>
            <person name="Mise K."/>
            <person name="Xu Z."/>
            <person name="Kuniyasu M."/>
            <person name="Ushijima N."/>
            <person name="Kawano K."/>
            <person name="Kobayashi E."/>
            <person name="Shiratori Y."/>
            <person name="Masuda Y."/>
            <person name="Senoo K."/>
        </authorList>
    </citation>
    <scope>NUCLEOTIDE SEQUENCE [LARGE SCALE GENOMIC DNA]</scope>
    <source>
        <strain evidence="3">W79</strain>
    </source>
</reference>
<feature type="signal peptide" evidence="1">
    <location>
        <begin position="1"/>
        <end position="22"/>
    </location>
</feature>